<organism evidence="1 2">
    <name type="scientific">Mycobacterium arosiense ATCC BAA-1401 = DSM 45069</name>
    <dbReference type="NCBI Taxonomy" id="1265311"/>
    <lineage>
        <taxon>Bacteria</taxon>
        <taxon>Bacillati</taxon>
        <taxon>Actinomycetota</taxon>
        <taxon>Actinomycetes</taxon>
        <taxon>Mycobacteriales</taxon>
        <taxon>Mycobacteriaceae</taxon>
        <taxon>Mycobacterium</taxon>
        <taxon>Mycobacterium avium complex (MAC)</taxon>
    </lineage>
</organism>
<dbReference type="AlphaFoldDB" id="A0A1W9ZIM0"/>
<evidence type="ECO:0000313" key="1">
    <source>
        <dbReference type="EMBL" id="ORA16263.1"/>
    </source>
</evidence>
<evidence type="ECO:0000313" key="2">
    <source>
        <dbReference type="Proteomes" id="UP000192707"/>
    </source>
</evidence>
<comment type="caution">
    <text evidence="1">The sequence shown here is derived from an EMBL/GenBank/DDBJ whole genome shotgun (WGS) entry which is preliminary data.</text>
</comment>
<name>A0A1W9ZIM0_MYCAI</name>
<accession>A0A1W9ZIM0</accession>
<dbReference type="EMBL" id="MVHG01000018">
    <property type="protein sequence ID" value="ORA16263.1"/>
    <property type="molecule type" value="Genomic_DNA"/>
</dbReference>
<protein>
    <submittedName>
        <fullName evidence="1">RNA polymerase subunit sigma-70</fullName>
    </submittedName>
</protein>
<proteinExistence type="predicted"/>
<dbReference type="Pfam" id="PF16264">
    <property type="entry name" value="SatD"/>
    <property type="match status" value="1"/>
</dbReference>
<sequence length="215" mass="22553">MAGMKLKTSSRATLIGDVVGSRRAADRSKLHSSLATALRHIAAGAIAAPAFTVGDEFQGSYPTVGAAIEAALTLRLAVGPAIDVRFGIGWGSVTILDGDAGIQDGPGWWSAREAIQHTAEAQRQPGLTLVRTTFRAEADTRGDVAAVNAALLCRDHLLGSLDERSLRIVRGLMTGRTKKELAATEGISPSAVSQRASRDGLDLIVLASQYLRSLP</sequence>
<keyword evidence="2" id="KW-1185">Reference proteome</keyword>
<dbReference type="OrthoDB" id="4711815at2"/>
<reference evidence="1 2" key="1">
    <citation type="submission" date="2016-12" db="EMBL/GenBank/DDBJ databases">
        <title>The new phylogeny of genus Mycobacterium.</title>
        <authorList>
            <person name="Tortoli E."/>
            <person name="Trovato A."/>
            <person name="Cirillo D.M."/>
        </authorList>
    </citation>
    <scope>NUCLEOTIDE SEQUENCE [LARGE SCALE GENOMIC DNA]</scope>
    <source>
        <strain evidence="1 2">DSM 45069</strain>
    </source>
</reference>
<dbReference type="RefSeq" id="WP_083064432.1">
    <property type="nucleotide sequence ID" value="NZ_MVHG01000018.1"/>
</dbReference>
<dbReference type="InterPro" id="IPR032580">
    <property type="entry name" value="SatD"/>
</dbReference>
<gene>
    <name evidence="1" type="ORF">BST14_10465</name>
</gene>
<dbReference type="Proteomes" id="UP000192707">
    <property type="component" value="Unassembled WGS sequence"/>
</dbReference>